<reference evidence="2" key="1">
    <citation type="submission" date="2021-01" db="EMBL/GenBank/DDBJ databases">
        <title>Ramlibacter sp. strain AW1 16S ribosomal RNA gene Genome sequencing and assembly.</title>
        <authorList>
            <person name="Kang M."/>
        </authorList>
    </citation>
    <scope>NUCLEOTIDE SEQUENCE</scope>
    <source>
        <strain evidence="2">AW1</strain>
    </source>
</reference>
<comment type="caution">
    <text evidence="2">The sequence shown here is derived from an EMBL/GenBank/DDBJ whole genome shotgun (WGS) entry which is preliminary data.</text>
</comment>
<dbReference type="Proteomes" id="UP000613011">
    <property type="component" value="Unassembled WGS sequence"/>
</dbReference>
<feature type="compositionally biased region" description="Basic and acidic residues" evidence="1">
    <location>
        <begin position="56"/>
        <end position="68"/>
    </location>
</feature>
<accession>A0A937D6C8</accession>
<feature type="region of interest" description="Disordered" evidence="1">
    <location>
        <begin position="1"/>
        <end position="115"/>
    </location>
</feature>
<dbReference type="EMBL" id="JAEQNA010000003">
    <property type="protein sequence ID" value="MBL0420818.1"/>
    <property type="molecule type" value="Genomic_DNA"/>
</dbReference>
<sequence length="204" mass="21479">MFELTHSPGLQRADEGASLYDSQQPGLPVARARAVAGEGGSRHPAVPTGLMASMKVHSDHSNPFRPADHQPMAEAPHGGVSRLHLSSHSASAGAGRAESKGSAGPGGPTADRSGLADVEGWRTEGNEPPPAQQMPSNAIWGYVNSRIDAAVARGELDPNRAERARLRAVSHLGHKRDFVDVGPVDRMIEWAIAEASRTAAPSRK</sequence>
<gene>
    <name evidence="2" type="ORF">JI739_10725</name>
</gene>
<keyword evidence="3" id="KW-1185">Reference proteome</keyword>
<proteinExistence type="predicted"/>
<organism evidence="2 3">
    <name type="scientific">Ramlibacter aurantiacus</name>
    <dbReference type="NCBI Taxonomy" id="2801330"/>
    <lineage>
        <taxon>Bacteria</taxon>
        <taxon>Pseudomonadati</taxon>
        <taxon>Pseudomonadota</taxon>
        <taxon>Betaproteobacteria</taxon>
        <taxon>Burkholderiales</taxon>
        <taxon>Comamonadaceae</taxon>
        <taxon>Ramlibacter</taxon>
    </lineage>
</organism>
<dbReference type="RefSeq" id="WP_201683891.1">
    <property type="nucleotide sequence ID" value="NZ_JAEQNA010000003.1"/>
</dbReference>
<evidence type="ECO:0000313" key="3">
    <source>
        <dbReference type="Proteomes" id="UP000613011"/>
    </source>
</evidence>
<evidence type="ECO:0000256" key="1">
    <source>
        <dbReference type="SAM" id="MobiDB-lite"/>
    </source>
</evidence>
<evidence type="ECO:0000313" key="2">
    <source>
        <dbReference type="EMBL" id="MBL0420818.1"/>
    </source>
</evidence>
<protein>
    <submittedName>
        <fullName evidence="2">Uncharacterized protein</fullName>
    </submittedName>
</protein>
<feature type="compositionally biased region" description="Low complexity" evidence="1">
    <location>
        <begin position="81"/>
        <end position="102"/>
    </location>
</feature>
<name>A0A937D6C8_9BURK</name>
<dbReference type="AlphaFoldDB" id="A0A937D6C8"/>